<feature type="compositionally biased region" description="Low complexity" evidence="3">
    <location>
        <begin position="134"/>
        <end position="152"/>
    </location>
</feature>
<dbReference type="InterPro" id="IPR000651">
    <property type="entry name" value="Ras-like_Gua-exchang_fac_N"/>
</dbReference>
<feature type="domain" description="Ras-GEF" evidence="4">
    <location>
        <begin position="1050"/>
        <end position="1370"/>
    </location>
</feature>
<evidence type="ECO:0000259" key="5">
    <source>
        <dbReference type="PROSITE" id="PS50212"/>
    </source>
</evidence>
<dbReference type="GO" id="GO:0007264">
    <property type="term" value="P:small GTPase-mediated signal transduction"/>
    <property type="evidence" value="ECO:0007669"/>
    <property type="project" value="InterPro"/>
</dbReference>
<dbReference type="InterPro" id="IPR036964">
    <property type="entry name" value="RASGEF_cat_dom_sf"/>
</dbReference>
<feature type="region of interest" description="Disordered" evidence="3">
    <location>
        <begin position="482"/>
        <end position="504"/>
    </location>
</feature>
<evidence type="ECO:0000256" key="1">
    <source>
        <dbReference type="ARBA" id="ARBA00022658"/>
    </source>
</evidence>
<feature type="compositionally biased region" description="Low complexity" evidence="3">
    <location>
        <begin position="386"/>
        <end position="426"/>
    </location>
</feature>
<feature type="domain" description="N-terminal Ras-GEF" evidence="5">
    <location>
        <begin position="510"/>
        <end position="637"/>
    </location>
</feature>
<evidence type="ECO:0008006" key="8">
    <source>
        <dbReference type="Google" id="ProtNLM"/>
    </source>
</evidence>
<dbReference type="Pfam" id="PF00618">
    <property type="entry name" value="RasGEF_N"/>
    <property type="match status" value="1"/>
</dbReference>
<dbReference type="Proteomes" id="UP001234581">
    <property type="component" value="Unassembled WGS sequence"/>
</dbReference>
<evidence type="ECO:0000259" key="4">
    <source>
        <dbReference type="PROSITE" id="PS50009"/>
    </source>
</evidence>
<feature type="region of interest" description="Disordered" evidence="3">
    <location>
        <begin position="716"/>
        <end position="763"/>
    </location>
</feature>
<feature type="compositionally biased region" description="Polar residues" evidence="3">
    <location>
        <begin position="167"/>
        <end position="178"/>
    </location>
</feature>
<feature type="region of interest" description="Disordered" evidence="3">
    <location>
        <begin position="201"/>
        <end position="249"/>
    </location>
</feature>
<organism evidence="6 7">
    <name type="scientific">Lichtheimia ornata</name>
    <dbReference type="NCBI Taxonomy" id="688661"/>
    <lineage>
        <taxon>Eukaryota</taxon>
        <taxon>Fungi</taxon>
        <taxon>Fungi incertae sedis</taxon>
        <taxon>Mucoromycota</taxon>
        <taxon>Mucoromycotina</taxon>
        <taxon>Mucoromycetes</taxon>
        <taxon>Mucorales</taxon>
        <taxon>Lichtheimiaceae</taxon>
        <taxon>Lichtheimia</taxon>
    </lineage>
</organism>
<sequence>MSSTIPFQQHDQYPVSPWTRTMDRLYTPSPTPADNINANDTPLFGMGNEGDEKHQQQHGGGSVTTEMPLGQESAIPAPRRKRNNSLIPPELMNDNSEGGRERAALATVFGVREYTESKIFWERQVAAYHEGPISTSTGSHSAAGSDDNNNNNHLAEDGFVSITSKSIVSSPIGGTSTTHTREKRKSGASITHLVDSVFDSNASSTATTAPLTTTTPPVATDNQHHHSTITSSTSTSSPSPPPPNFSLPDIPVVSEFNDLMVMSSKSISTRAARIERPSTAPPLSILTTFQPRASSVASSSLSGLTLDHEEVSIAGSEQQQQQQHMNDMTPPLVFTEPPAIFDLLLSDDDERIVVWGPDPQAVSASMATTTIAGKTIPSSPQPPPGASSTASFASTQTAPPNIKGFSSNTTATVSNPTPPAAAAADTSKQRRRGRWSGQLLPDGFKLVSKSSLPLRRNRPHSQLASSTNDDVRESILFKFAKRHGRKDKHRDFHDNNNNNNTTGHTQLAKLPKVIEAATIEKLVEKLTNTLDYTFMTDFFLTYRAFISPTQLCKLLTLRFRWALQNDDECRRIVRIRTFVVLRHWLLNYFVHDFIPCRELRVYLTSFLNELPYHRLIRNSPRDQRIVKSLKRVVRRLKKVYYVSSSASERVKVIPPPPPTEDQERIEEMVRAKLAQSSIRRKTALVSSMNVSDRHHGNMAVQDTRLAPVVVVGSVRTAKGGSSGRGISGAASPMDMSRASPTTGVRRNMSSTSIPRFRRRDQRQEIEAVKSSYMKRMEQQRRAMSVDLNTTSSSLKEAPPTPIPQEDEEEEQQQQTRVPESSRSSVLTDDSLESALSPGTTDVEMSSDDDDDDEDEEETSDEDEDEDDKQLVAKLENERERREKEEEMNRAEFFASTRATSEPSSPTPDSPTLRERKLLHRSQHIVNSLPPMPNQEDAMDQQTHLQEVESTAESDAASKSRRSISVAAESKSLPDRVARPSLASSNDDAKMSSISHPDMPHHQQPTSATSPTRIVELDLPKPHIPSSLPPSESPSRRTSAVYPKPFILYYRSERMAKQLCLIEAQALLGIDWEEMVHCRWTKMPATSTGMGDEYSEYTDDLDDPDINYTRRTRQMQLARREHEGGIEQVIKRFNDVCQWVASEIVHTRALDERVKVVEKFIRLAQKCKLYCNFATLVQILLGLQSPAVSRLRKTWDRVGSNEMRILDQLSAFTSPMKNWKHIRDSMTEVAEEYGMSPVEVQVEMPGTNNHGFGKSKIKIPFGGCIPFLGIYLSDLVFNSEQPPYLQPSHDHHRIYYANNRTMSITPSLLKQPLVNFRKHRITATVIKRVLTFQNLARRYSFERDDELYFLCAEVRASDPDTIRKLSHTIEP</sequence>
<dbReference type="PANTHER" id="PTHR23113">
    <property type="entry name" value="GUANINE NUCLEOTIDE EXCHANGE FACTOR"/>
    <property type="match status" value="1"/>
</dbReference>
<feature type="compositionally biased region" description="Low complexity" evidence="3">
    <location>
        <begin position="205"/>
        <end position="220"/>
    </location>
</feature>
<feature type="region of interest" description="Disordered" evidence="3">
    <location>
        <begin position="132"/>
        <end position="155"/>
    </location>
</feature>
<dbReference type="CDD" id="cd06224">
    <property type="entry name" value="REM"/>
    <property type="match status" value="1"/>
</dbReference>
<proteinExistence type="predicted"/>
<name>A0AAD7V2P3_9FUNG</name>
<feature type="compositionally biased region" description="Polar residues" evidence="3">
    <location>
        <begin position="939"/>
        <end position="952"/>
    </location>
</feature>
<feature type="compositionally biased region" description="Polar residues" evidence="3">
    <location>
        <begin position="1"/>
        <end position="11"/>
    </location>
</feature>
<dbReference type="RefSeq" id="XP_058342643.1">
    <property type="nucleotide sequence ID" value="XM_058486572.1"/>
</dbReference>
<dbReference type="SMART" id="SM00147">
    <property type="entry name" value="RasGEF"/>
    <property type="match status" value="1"/>
</dbReference>
<dbReference type="Gene3D" id="1.20.870.10">
    <property type="entry name" value="Son of sevenless (SoS) protein Chain: S domain 1"/>
    <property type="match status" value="1"/>
</dbReference>
<dbReference type="GO" id="GO:0005085">
    <property type="term" value="F:guanyl-nucleotide exchange factor activity"/>
    <property type="evidence" value="ECO:0007669"/>
    <property type="project" value="UniProtKB-KW"/>
</dbReference>
<keyword evidence="7" id="KW-1185">Reference proteome</keyword>
<keyword evidence="1 2" id="KW-0344">Guanine-nucleotide releasing factor</keyword>
<dbReference type="PANTHER" id="PTHR23113:SF368">
    <property type="entry name" value="CELL DIVISION CONTROL PROTEIN 25"/>
    <property type="match status" value="1"/>
</dbReference>
<feature type="compositionally biased region" description="Acidic residues" evidence="3">
    <location>
        <begin position="844"/>
        <end position="867"/>
    </location>
</feature>
<feature type="compositionally biased region" description="Polar residues" evidence="3">
    <location>
        <begin position="815"/>
        <end position="827"/>
    </location>
</feature>
<dbReference type="PROSITE" id="PS50009">
    <property type="entry name" value="RASGEF_CAT"/>
    <property type="match status" value="1"/>
</dbReference>
<evidence type="ECO:0000313" key="6">
    <source>
        <dbReference type="EMBL" id="KAJ8657730.1"/>
    </source>
</evidence>
<dbReference type="Gene3D" id="1.10.840.10">
    <property type="entry name" value="Ras guanine-nucleotide exchange factors catalytic domain"/>
    <property type="match status" value="1"/>
</dbReference>
<accession>A0AAD7V2P3</accession>
<dbReference type="InterPro" id="IPR023578">
    <property type="entry name" value="Ras_GEF_dom_sf"/>
</dbReference>
<feature type="region of interest" description="Disordered" evidence="3">
    <location>
        <begin position="167"/>
        <end position="188"/>
    </location>
</feature>
<dbReference type="SUPFAM" id="SSF48366">
    <property type="entry name" value="Ras GEF"/>
    <property type="match status" value="1"/>
</dbReference>
<feature type="compositionally biased region" description="Low complexity" evidence="3">
    <location>
        <begin position="228"/>
        <end position="237"/>
    </location>
</feature>
<feature type="compositionally biased region" description="Basic and acidic residues" evidence="3">
    <location>
        <begin position="868"/>
        <end position="889"/>
    </location>
</feature>
<feature type="compositionally biased region" description="Polar residues" evidence="3">
    <location>
        <begin position="738"/>
        <end position="753"/>
    </location>
</feature>
<feature type="region of interest" description="Disordered" evidence="3">
    <location>
        <begin position="1"/>
        <end position="99"/>
    </location>
</feature>
<dbReference type="EMBL" id="JARTCD010000029">
    <property type="protein sequence ID" value="KAJ8657730.1"/>
    <property type="molecule type" value="Genomic_DNA"/>
</dbReference>
<dbReference type="Pfam" id="PF00617">
    <property type="entry name" value="RasGEF"/>
    <property type="match status" value="1"/>
</dbReference>
<feature type="region of interest" description="Disordered" evidence="3">
    <location>
        <begin position="784"/>
        <end position="1009"/>
    </location>
</feature>
<gene>
    <name evidence="6" type="ORF">O0I10_006545</name>
</gene>
<comment type="caution">
    <text evidence="6">The sequence shown here is derived from an EMBL/GenBank/DDBJ whole genome shotgun (WGS) entry which is preliminary data.</text>
</comment>
<protein>
    <recommendedName>
        <fullName evidence="8">Guanine nucleotide exchange factor lte1</fullName>
    </recommendedName>
</protein>
<dbReference type="GeneID" id="83213956"/>
<feature type="region of interest" description="Disordered" evidence="3">
    <location>
        <begin position="373"/>
        <end position="439"/>
    </location>
</feature>
<dbReference type="InterPro" id="IPR008937">
    <property type="entry name" value="Ras-like_GEF"/>
</dbReference>
<dbReference type="PROSITE" id="PS50212">
    <property type="entry name" value="RASGEF_NTER"/>
    <property type="match status" value="1"/>
</dbReference>
<evidence type="ECO:0000313" key="7">
    <source>
        <dbReference type="Proteomes" id="UP001234581"/>
    </source>
</evidence>
<dbReference type="InterPro" id="IPR001895">
    <property type="entry name" value="RASGEF_cat_dom"/>
</dbReference>
<evidence type="ECO:0000256" key="2">
    <source>
        <dbReference type="PROSITE-ProRule" id="PRU00168"/>
    </source>
</evidence>
<dbReference type="SMART" id="SM00229">
    <property type="entry name" value="RasGEFN"/>
    <property type="match status" value="1"/>
</dbReference>
<reference evidence="6 7" key="1">
    <citation type="submission" date="2023-03" db="EMBL/GenBank/DDBJ databases">
        <title>Genome sequence of Lichtheimia ornata CBS 291.66.</title>
        <authorList>
            <person name="Mohabir J.T."/>
            <person name="Shea T.P."/>
            <person name="Kurbessoian T."/>
            <person name="Berby B."/>
            <person name="Fontaine J."/>
            <person name="Livny J."/>
            <person name="Gnirke A."/>
            <person name="Stajich J.E."/>
            <person name="Cuomo C.A."/>
        </authorList>
    </citation>
    <scope>NUCLEOTIDE SEQUENCE [LARGE SCALE GENOMIC DNA]</scope>
    <source>
        <strain evidence="6">CBS 291.66</strain>
    </source>
</reference>
<evidence type="ECO:0000256" key="3">
    <source>
        <dbReference type="SAM" id="MobiDB-lite"/>
    </source>
</evidence>